<proteinExistence type="inferred from homology"/>
<comment type="function">
    <text evidence="1 8">Attaches a formyl group to the free amino group of methionyl-tRNA(fMet). The formyl group appears to play a dual role in the initiator identity of N-formylmethionyl-tRNA by promoting its recognition by IF2 and preventing the misappropriation of this tRNA by the elongation apparatus.</text>
</comment>
<organism evidence="11 12">
    <name type="scientific">Marinisporobacter balticus</name>
    <dbReference type="NCBI Taxonomy" id="2018667"/>
    <lineage>
        <taxon>Bacteria</taxon>
        <taxon>Bacillati</taxon>
        <taxon>Bacillota</taxon>
        <taxon>Clostridia</taxon>
        <taxon>Peptostreptococcales</taxon>
        <taxon>Thermotaleaceae</taxon>
        <taxon>Marinisporobacter</taxon>
    </lineage>
</organism>
<dbReference type="Gene3D" id="3.10.25.10">
    <property type="entry name" value="Formyl transferase, C-terminal domain"/>
    <property type="match status" value="1"/>
</dbReference>
<dbReference type="SUPFAM" id="SSF50486">
    <property type="entry name" value="FMT C-terminal domain-like"/>
    <property type="match status" value="1"/>
</dbReference>
<dbReference type="InterPro" id="IPR036477">
    <property type="entry name" value="Formyl_transf_N_sf"/>
</dbReference>
<keyword evidence="12" id="KW-1185">Reference proteome</keyword>
<dbReference type="RefSeq" id="WP_132242595.1">
    <property type="nucleotide sequence ID" value="NZ_SLWV01000003.1"/>
</dbReference>
<dbReference type="InterPro" id="IPR041711">
    <property type="entry name" value="Met-tRNA-FMT_N"/>
</dbReference>
<sequence>MRIVFMGTPEFAVPCLTEIIEKGHDVVSVITQPDRPKGRGKKLTPPSVKVKALEHNIPILQPEKIKEKSVVAKLRDLAPDCIVVVAFGQILSKEILDIPPLGCVNVHASLLPKYRGAAPINWAIINGETISGVTTMYMDIGLDTGDMILKKETRIENKTAGELHDELSLLGAKLLGETLVLFEKSQVPREKQKDDESCYAPMMDKNTGKIDWKNTAQSIDCLIQGVNPWPSAFSTYKGEKFKVWRAKVANEICNEIPGKIIKVDKEGLFVATGQGILVLEEIQFLNNKRMTVDAYLRGHEIEKDVILGEWND</sequence>
<evidence type="ECO:0000256" key="6">
    <source>
        <dbReference type="ARBA" id="ARBA00022917"/>
    </source>
</evidence>
<evidence type="ECO:0000256" key="1">
    <source>
        <dbReference type="ARBA" id="ARBA00002606"/>
    </source>
</evidence>
<dbReference type="InterPro" id="IPR002376">
    <property type="entry name" value="Formyl_transf_N"/>
</dbReference>
<dbReference type="AlphaFoldDB" id="A0A4R2L4S1"/>
<dbReference type="CDD" id="cd08704">
    <property type="entry name" value="Met_tRNA_FMT_C"/>
    <property type="match status" value="1"/>
</dbReference>
<keyword evidence="5 8" id="KW-0808">Transferase</keyword>
<keyword evidence="6 8" id="KW-0648">Protein biosynthesis</keyword>
<gene>
    <name evidence="8" type="primary">fmt</name>
    <name evidence="11" type="ORF">EV214_10329</name>
</gene>
<dbReference type="NCBIfam" id="TIGR00460">
    <property type="entry name" value="fmt"/>
    <property type="match status" value="1"/>
</dbReference>
<evidence type="ECO:0000256" key="7">
    <source>
        <dbReference type="ARBA" id="ARBA00048558"/>
    </source>
</evidence>
<dbReference type="Pfam" id="PF02911">
    <property type="entry name" value="Formyl_trans_C"/>
    <property type="match status" value="1"/>
</dbReference>
<reference evidence="11 12" key="1">
    <citation type="submission" date="2019-03" db="EMBL/GenBank/DDBJ databases">
        <title>Genomic Encyclopedia of Type Strains, Phase IV (KMG-IV): sequencing the most valuable type-strain genomes for metagenomic binning, comparative biology and taxonomic classification.</title>
        <authorList>
            <person name="Goeker M."/>
        </authorList>
    </citation>
    <scope>NUCLEOTIDE SEQUENCE [LARGE SCALE GENOMIC DNA]</scope>
    <source>
        <strain evidence="11 12">DSM 102940</strain>
    </source>
</reference>
<evidence type="ECO:0000259" key="10">
    <source>
        <dbReference type="Pfam" id="PF02911"/>
    </source>
</evidence>
<evidence type="ECO:0000259" key="9">
    <source>
        <dbReference type="Pfam" id="PF00551"/>
    </source>
</evidence>
<evidence type="ECO:0000256" key="3">
    <source>
        <dbReference type="ARBA" id="ARBA00012261"/>
    </source>
</evidence>
<comment type="catalytic activity">
    <reaction evidence="7 8">
        <text>L-methionyl-tRNA(fMet) + (6R)-10-formyltetrahydrofolate = N-formyl-L-methionyl-tRNA(fMet) + (6S)-5,6,7,8-tetrahydrofolate + H(+)</text>
        <dbReference type="Rhea" id="RHEA:24380"/>
        <dbReference type="Rhea" id="RHEA-COMP:9952"/>
        <dbReference type="Rhea" id="RHEA-COMP:9953"/>
        <dbReference type="ChEBI" id="CHEBI:15378"/>
        <dbReference type="ChEBI" id="CHEBI:57453"/>
        <dbReference type="ChEBI" id="CHEBI:78530"/>
        <dbReference type="ChEBI" id="CHEBI:78844"/>
        <dbReference type="ChEBI" id="CHEBI:195366"/>
        <dbReference type="EC" id="2.1.2.9"/>
    </reaction>
</comment>
<dbReference type="InterPro" id="IPR001555">
    <property type="entry name" value="GART_AS"/>
</dbReference>
<dbReference type="Gene3D" id="3.40.50.170">
    <property type="entry name" value="Formyl transferase, N-terminal domain"/>
    <property type="match status" value="1"/>
</dbReference>
<dbReference type="OrthoDB" id="9802815at2"/>
<dbReference type="PROSITE" id="PS00373">
    <property type="entry name" value="GART"/>
    <property type="match status" value="1"/>
</dbReference>
<dbReference type="Proteomes" id="UP000294919">
    <property type="component" value="Unassembled WGS sequence"/>
</dbReference>
<dbReference type="FunFam" id="3.40.50.12230:FF:000001">
    <property type="entry name" value="Methionyl-tRNA formyltransferase"/>
    <property type="match status" value="1"/>
</dbReference>
<dbReference type="EMBL" id="SLWV01000003">
    <property type="protein sequence ID" value="TCO78979.1"/>
    <property type="molecule type" value="Genomic_DNA"/>
</dbReference>
<evidence type="ECO:0000256" key="4">
    <source>
        <dbReference type="ARBA" id="ARBA00016014"/>
    </source>
</evidence>
<dbReference type="Pfam" id="PF00551">
    <property type="entry name" value="Formyl_trans_N"/>
    <property type="match status" value="1"/>
</dbReference>
<name>A0A4R2L4S1_9FIRM</name>
<evidence type="ECO:0000256" key="2">
    <source>
        <dbReference type="ARBA" id="ARBA00010699"/>
    </source>
</evidence>
<accession>A0A4R2L4S1</accession>
<dbReference type="GO" id="GO:0004479">
    <property type="term" value="F:methionyl-tRNA formyltransferase activity"/>
    <property type="evidence" value="ECO:0007669"/>
    <property type="project" value="UniProtKB-UniRule"/>
</dbReference>
<comment type="caution">
    <text evidence="11">The sequence shown here is derived from an EMBL/GenBank/DDBJ whole genome shotgun (WGS) entry which is preliminary data.</text>
</comment>
<dbReference type="InterPro" id="IPR011034">
    <property type="entry name" value="Formyl_transferase-like_C_sf"/>
</dbReference>
<dbReference type="PANTHER" id="PTHR11138">
    <property type="entry name" value="METHIONYL-TRNA FORMYLTRANSFERASE"/>
    <property type="match status" value="1"/>
</dbReference>
<evidence type="ECO:0000313" key="12">
    <source>
        <dbReference type="Proteomes" id="UP000294919"/>
    </source>
</evidence>
<feature type="domain" description="Formyl transferase N-terminal" evidence="9">
    <location>
        <begin position="1"/>
        <end position="175"/>
    </location>
</feature>
<dbReference type="InterPro" id="IPR005794">
    <property type="entry name" value="Fmt"/>
</dbReference>
<dbReference type="InterPro" id="IPR037022">
    <property type="entry name" value="Formyl_trans_C_sf"/>
</dbReference>
<evidence type="ECO:0000256" key="5">
    <source>
        <dbReference type="ARBA" id="ARBA00022679"/>
    </source>
</evidence>
<protein>
    <recommendedName>
        <fullName evidence="4 8">Methionyl-tRNA formyltransferase</fullName>
        <ecNumber evidence="3 8">2.1.2.9</ecNumber>
    </recommendedName>
</protein>
<dbReference type="PANTHER" id="PTHR11138:SF5">
    <property type="entry name" value="METHIONYL-TRNA FORMYLTRANSFERASE, MITOCHONDRIAL"/>
    <property type="match status" value="1"/>
</dbReference>
<dbReference type="EC" id="2.1.2.9" evidence="3 8"/>
<feature type="domain" description="Formyl transferase C-terminal" evidence="10">
    <location>
        <begin position="203"/>
        <end position="299"/>
    </location>
</feature>
<dbReference type="CDD" id="cd08646">
    <property type="entry name" value="FMT_core_Met-tRNA-FMT_N"/>
    <property type="match status" value="1"/>
</dbReference>
<evidence type="ECO:0000256" key="8">
    <source>
        <dbReference type="HAMAP-Rule" id="MF_00182"/>
    </source>
</evidence>
<dbReference type="GO" id="GO:0005829">
    <property type="term" value="C:cytosol"/>
    <property type="evidence" value="ECO:0007669"/>
    <property type="project" value="TreeGrafter"/>
</dbReference>
<dbReference type="InterPro" id="IPR044135">
    <property type="entry name" value="Met-tRNA-FMT_C"/>
</dbReference>
<dbReference type="HAMAP" id="MF_00182">
    <property type="entry name" value="Formyl_trans"/>
    <property type="match status" value="1"/>
</dbReference>
<dbReference type="SUPFAM" id="SSF53328">
    <property type="entry name" value="Formyltransferase"/>
    <property type="match status" value="1"/>
</dbReference>
<dbReference type="InterPro" id="IPR005793">
    <property type="entry name" value="Formyl_trans_C"/>
</dbReference>
<feature type="binding site" evidence="8">
    <location>
        <begin position="109"/>
        <end position="112"/>
    </location>
    <ligand>
        <name>(6S)-5,6,7,8-tetrahydrofolate</name>
        <dbReference type="ChEBI" id="CHEBI:57453"/>
    </ligand>
</feature>
<evidence type="ECO:0000313" key="11">
    <source>
        <dbReference type="EMBL" id="TCO78979.1"/>
    </source>
</evidence>
<comment type="similarity">
    <text evidence="2 8">Belongs to the Fmt family.</text>
</comment>